<dbReference type="PROSITE" id="PS51999">
    <property type="entry name" value="ZF_GRF"/>
    <property type="match status" value="1"/>
</dbReference>
<evidence type="ECO:0000256" key="4">
    <source>
        <dbReference type="PROSITE-ProRule" id="PRU01343"/>
    </source>
</evidence>
<evidence type="ECO:0000313" key="7">
    <source>
        <dbReference type="EMBL" id="PWA81523.1"/>
    </source>
</evidence>
<evidence type="ECO:0000256" key="2">
    <source>
        <dbReference type="ARBA" id="ARBA00022771"/>
    </source>
</evidence>
<dbReference type="GO" id="GO:0008270">
    <property type="term" value="F:zinc ion binding"/>
    <property type="evidence" value="ECO:0007669"/>
    <property type="project" value="UniProtKB-KW"/>
</dbReference>
<proteinExistence type="predicted"/>
<protein>
    <recommendedName>
        <fullName evidence="6">GRF-type domain-containing protein</fullName>
    </recommendedName>
</protein>
<evidence type="ECO:0000256" key="3">
    <source>
        <dbReference type="ARBA" id="ARBA00022833"/>
    </source>
</evidence>
<dbReference type="PANTHER" id="PTHR33248">
    <property type="entry name" value="ZINC ION-BINDING PROTEIN"/>
    <property type="match status" value="1"/>
</dbReference>
<comment type="caution">
    <text evidence="7">The sequence shown here is derived from an EMBL/GenBank/DDBJ whole genome shotgun (WGS) entry which is preliminary data.</text>
</comment>
<dbReference type="Pfam" id="PF06839">
    <property type="entry name" value="Zn_ribbon_GRF"/>
    <property type="match status" value="1"/>
</dbReference>
<keyword evidence="1" id="KW-0479">Metal-binding</keyword>
<dbReference type="EMBL" id="PKPP01001578">
    <property type="protein sequence ID" value="PWA81523.1"/>
    <property type="molecule type" value="Genomic_DNA"/>
</dbReference>
<accession>A0A2U1P6Y7</accession>
<keyword evidence="3" id="KW-0862">Zinc</keyword>
<keyword evidence="5" id="KW-0812">Transmembrane</keyword>
<keyword evidence="5" id="KW-1133">Transmembrane helix</keyword>
<evidence type="ECO:0000256" key="1">
    <source>
        <dbReference type="ARBA" id="ARBA00022723"/>
    </source>
</evidence>
<feature type="domain" description="GRF-type" evidence="6">
    <location>
        <begin position="4"/>
        <end position="45"/>
    </location>
</feature>
<name>A0A2U1P6Y7_ARTAN</name>
<dbReference type="Proteomes" id="UP000245207">
    <property type="component" value="Unassembled WGS sequence"/>
</dbReference>
<keyword evidence="8" id="KW-1185">Reference proteome</keyword>
<dbReference type="OrthoDB" id="1303182at2759"/>
<keyword evidence="2 4" id="KW-0863">Zinc-finger</keyword>
<reference evidence="7 8" key="1">
    <citation type="journal article" date="2018" name="Mol. Plant">
        <title>The genome of Artemisia annua provides insight into the evolution of Asteraceae family and artemisinin biosynthesis.</title>
        <authorList>
            <person name="Shen Q."/>
            <person name="Zhang L."/>
            <person name="Liao Z."/>
            <person name="Wang S."/>
            <person name="Yan T."/>
            <person name="Shi P."/>
            <person name="Liu M."/>
            <person name="Fu X."/>
            <person name="Pan Q."/>
            <person name="Wang Y."/>
            <person name="Lv Z."/>
            <person name="Lu X."/>
            <person name="Zhang F."/>
            <person name="Jiang W."/>
            <person name="Ma Y."/>
            <person name="Chen M."/>
            <person name="Hao X."/>
            <person name="Li L."/>
            <person name="Tang Y."/>
            <person name="Lv G."/>
            <person name="Zhou Y."/>
            <person name="Sun X."/>
            <person name="Brodelius P.E."/>
            <person name="Rose J.K.C."/>
            <person name="Tang K."/>
        </authorList>
    </citation>
    <scope>NUCLEOTIDE SEQUENCE [LARGE SCALE GENOMIC DNA]</scope>
    <source>
        <strain evidence="8">cv. Huhao1</strain>
        <tissue evidence="7">Leaf</tissue>
    </source>
</reference>
<gene>
    <name evidence="7" type="ORF">CTI12_AA183320</name>
</gene>
<dbReference type="AlphaFoldDB" id="A0A2U1P6Y7"/>
<evidence type="ECO:0000259" key="6">
    <source>
        <dbReference type="PROSITE" id="PS51999"/>
    </source>
</evidence>
<keyword evidence="5" id="KW-0472">Membrane</keyword>
<dbReference type="InterPro" id="IPR010666">
    <property type="entry name" value="Znf_GRF"/>
</dbReference>
<feature type="transmembrane region" description="Helical" evidence="5">
    <location>
        <begin position="78"/>
        <end position="96"/>
    </location>
</feature>
<organism evidence="7 8">
    <name type="scientific">Artemisia annua</name>
    <name type="common">Sweet wormwood</name>
    <dbReference type="NCBI Taxonomy" id="35608"/>
    <lineage>
        <taxon>Eukaryota</taxon>
        <taxon>Viridiplantae</taxon>
        <taxon>Streptophyta</taxon>
        <taxon>Embryophyta</taxon>
        <taxon>Tracheophyta</taxon>
        <taxon>Spermatophyta</taxon>
        <taxon>Magnoliopsida</taxon>
        <taxon>eudicotyledons</taxon>
        <taxon>Gunneridae</taxon>
        <taxon>Pentapetalae</taxon>
        <taxon>asterids</taxon>
        <taxon>campanulids</taxon>
        <taxon>Asterales</taxon>
        <taxon>Asteraceae</taxon>
        <taxon>Asteroideae</taxon>
        <taxon>Anthemideae</taxon>
        <taxon>Artemisiinae</taxon>
        <taxon>Artemisia</taxon>
    </lineage>
</organism>
<evidence type="ECO:0000313" key="8">
    <source>
        <dbReference type="Proteomes" id="UP000245207"/>
    </source>
</evidence>
<sequence length="155" mass="18089">MARCLCNKPCVLRCSWTPRNPGRRFLTCPRIGGTECNLFDWFDPPMCARSTEIIPRLLMSRNVLEESMNELRAANRRLKIWLVLLGYEILGLFSLVSGCNMGTECNFFDWFDPPMCARSTEIIPGLLMSRNVLEESMNELRAANRRLKIWLDRYY</sequence>
<evidence type="ECO:0000256" key="5">
    <source>
        <dbReference type="SAM" id="Phobius"/>
    </source>
</evidence>